<protein>
    <submittedName>
        <fullName evidence="1">DUF2071 domain-containing protein</fullName>
    </submittedName>
</protein>
<reference evidence="2 4" key="2">
    <citation type="submission" date="2019-07" db="EMBL/GenBank/DDBJ databases">
        <title>Draft genome of two Muricauda strains isolated from deep sea.</title>
        <authorList>
            <person name="Sun C."/>
        </authorList>
    </citation>
    <scope>NUCLEOTIDE SEQUENCE [LARGE SCALE GENOMIC DNA]</scope>
    <source>
        <strain evidence="2 4">NH166</strain>
    </source>
</reference>
<dbReference type="RefSeq" id="WP_119639207.1">
    <property type="nucleotide sequence ID" value="NZ_QXFJ01000011.1"/>
</dbReference>
<organism evidence="1 3">
    <name type="scientific">Flagellimonas aequoris</name>
    <dbReference type="NCBI Taxonomy" id="2306997"/>
    <lineage>
        <taxon>Bacteria</taxon>
        <taxon>Pseudomonadati</taxon>
        <taxon>Bacteroidota</taxon>
        <taxon>Flavobacteriia</taxon>
        <taxon>Flavobacteriales</taxon>
        <taxon>Flavobacteriaceae</taxon>
        <taxon>Flagellimonas</taxon>
    </lineage>
</organism>
<comment type="caution">
    <text evidence="1">The sequence shown here is derived from an EMBL/GenBank/DDBJ whole genome shotgun (WGS) entry which is preliminary data.</text>
</comment>
<keyword evidence="4" id="KW-1185">Reference proteome</keyword>
<name>A0A418N9P4_9FLAO</name>
<dbReference type="Proteomes" id="UP000284189">
    <property type="component" value="Unassembled WGS sequence"/>
</dbReference>
<dbReference type="InterPro" id="IPR018644">
    <property type="entry name" value="DUF2071"/>
</dbReference>
<evidence type="ECO:0000313" key="1">
    <source>
        <dbReference type="EMBL" id="RIV72590.1"/>
    </source>
</evidence>
<evidence type="ECO:0000313" key="4">
    <source>
        <dbReference type="Proteomes" id="UP000321528"/>
    </source>
</evidence>
<dbReference type="Proteomes" id="UP000321528">
    <property type="component" value="Unassembled WGS sequence"/>
</dbReference>
<dbReference type="InterPro" id="IPR023375">
    <property type="entry name" value="ADC_dom_sf"/>
</dbReference>
<reference evidence="1 3" key="1">
    <citation type="submission" date="2018-08" db="EMBL/GenBank/DDBJ databases">
        <title>Proposal of Muricauda 72 sp.nov. and Muricauda NH166 sp.nov., isolated from seawater.</title>
        <authorList>
            <person name="Cheng H."/>
            <person name="Wu Y.-H."/>
            <person name="Guo L.-L."/>
            <person name="Xu X.-W."/>
        </authorList>
    </citation>
    <scope>NUCLEOTIDE SEQUENCE [LARGE SCALE GENOMIC DNA]</scope>
    <source>
        <strain evidence="1 3">NH166</strain>
    </source>
</reference>
<dbReference type="Pfam" id="PF09844">
    <property type="entry name" value="DUF2071"/>
    <property type="match status" value="1"/>
</dbReference>
<dbReference type="PANTHER" id="PTHR39186">
    <property type="entry name" value="DUF2071 FAMILY PROTEIN"/>
    <property type="match status" value="1"/>
</dbReference>
<gene>
    <name evidence="1" type="ORF">D2U88_04960</name>
    <name evidence="2" type="ORF">FQ019_04930</name>
</gene>
<dbReference type="OrthoDB" id="1421826at2"/>
<proteinExistence type="predicted"/>
<sequence>MSIEDILGGTKHRPWPLLNKKWAYYQEWNNVLFLHYQVSLSELEKFVPKHLEIDLFAGSPWISVVVFTMEKVRLKNLPYFPPISNFHEINIRTYVKFNNKPGVFFLSIEGEKLLSCKIAKAISNLPYRYSCIIKSTTTCQSKNELFGDQLKLTFEIGAPKMYKNDLDLWLTERYALFQNTINSINTYDIHHLEWPLSELKFQQFEVDYPRYKKLFQEGPELVHFSKGVQVLAWKMNKVFI</sequence>
<evidence type="ECO:0000313" key="3">
    <source>
        <dbReference type="Proteomes" id="UP000284189"/>
    </source>
</evidence>
<dbReference type="AlphaFoldDB" id="A0A418N9P4"/>
<dbReference type="EMBL" id="VNWL01000010">
    <property type="protein sequence ID" value="TXK05090.1"/>
    <property type="molecule type" value="Genomic_DNA"/>
</dbReference>
<dbReference type="SUPFAM" id="SSF160104">
    <property type="entry name" value="Acetoacetate decarboxylase-like"/>
    <property type="match status" value="1"/>
</dbReference>
<dbReference type="EMBL" id="QXFJ01000011">
    <property type="protein sequence ID" value="RIV72590.1"/>
    <property type="molecule type" value="Genomic_DNA"/>
</dbReference>
<dbReference type="PANTHER" id="PTHR39186:SF1">
    <property type="entry name" value="DUF2071 DOMAIN-CONTAINING PROTEIN"/>
    <property type="match status" value="1"/>
</dbReference>
<accession>A0A418N9P4</accession>
<evidence type="ECO:0000313" key="2">
    <source>
        <dbReference type="EMBL" id="TXK05090.1"/>
    </source>
</evidence>